<proteinExistence type="predicted"/>
<organism evidence="2 3">
    <name type="scientific">Burkholderia ubonensis</name>
    <dbReference type="NCBI Taxonomy" id="101571"/>
    <lineage>
        <taxon>Bacteria</taxon>
        <taxon>Pseudomonadati</taxon>
        <taxon>Pseudomonadota</taxon>
        <taxon>Betaproteobacteria</taxon>
        <taxon>Burkholderiales</taxon>
        <taxon>Burkholderiaceae</taxon>
        <taxon>Burkholderia</taxon>
        <taxon>Burkholderia cepacia complex</taxon>
    </lineage>
</organism>
<feature type="transmembrane region" description="Helical" evidence="1">
    <location>
        <begin position="52"/>
        <end position="76"/>
    </location>
</feature>
<dbReference type="Proteomes" id="UP000056453">
    <property type="component" value="Unassembled WGS sequence"/>
</dbReference>
<comment type="caution">
    <text evidence="2">The sequence shown here is derived from an EMBL/GenBank/DDBJ whole genome shotgun (WGS) entry which is preliminary data.</text>
</comment>
<name>A0AAW3MYT0_9BURK</name>
<evidence type="ECO:0000256" key="1">
    <source>
        <dbReference type="SAM" id="Phobius"/>
    </source>
</evidence>
<dbReference type="RefSeq" id="WP_059925612.1">
    <property type="nucleotide sequence ID" value="NZ_LPBG01000047.1"/>
</dbReference>
<dbReference type="EMBL" id="LPBJ01000047">
    <property type="protein sequence ID" value="KVP98361.1"/>
    <property type="molecule type" value="Genomic_DNA"/>
</dbReference>
<keyword evidence="1" id="KW-0472">Membrane</keyword>
<evidence type="ECO:0000313" key="3">
    <source>
        <dbReference type="Proteomes" id="UP000056453"/>
    </source>
</evidence>
<evidence type="ECO:0008006" key="4">
    <source>
        <dbReference type="Google" id="ProtNLM"/>
    </source>
</evidence>
<protein>
    <recommendedName>
        <fullName evidence="4">Holin</fullName>
    </recommendedName>
</protein>
<reference evidence="2 3" key="1">
    <citation type="submission" date="2015-11" db="EMBL/GenBank/DDBJ databases">
        <title>Expanding the genomic diversity of Burkholderia species for the development of highly accurate diagnostics.</title>
        <authorList>
            <person name="Sahl J."/>
            <person name="Keim P."/>
            <person name="Wagner D."/>
        </authorList>
    </citation>
    <scope>NUCLEOTIDE SEQUENCE [LARGE SCALE GENOMIC DNA]</scope>
    <source>
        <strain evidence="2 3">MSMB1808WGS</strain>
    </source>
</reference>
<sequence>MSTTAWQNRLYAHLLRESQRGTIQRHCAYLAAGWLSLFLIRPKFDQQHAASFTAIAGGGVLLVVLLVLAGPLLNVLQPVFKAAGQAPALTWPVAAAVAIFAWRYTAGRKLLHAFAAMKGAA</sequence>
<keyword evidence="1" id="KW-0812">Transmembrane</keyword>
<accession>A0AAW3MYT0</accession>
<keyword evidence="1" id="KW-1133">Transmembrane helix</keyword>
<keyword evidence="3" id="KW-1185">Reference proteome</keyword>
<dbReference type="AlphaFoldDB" id="A0AAW3MYT0"/>
<feature type="transmembrane region" description="Helical" evidence="1">
    <location>
        <begin position="82"/>
        <end position="102"/>
    </location>
</feature>
<gene>
    <name evidence="2" type="ORF">WJ96_07525</name>
</gene>
<evidence type="ECO:0000313" key="2">
    <source>
        <dbReference type="EMBL" id="KVP98361.1"/>
    </source>
</evidence>